<accession>A0ABQ1J3T6</accession>
<dbReference type="RefSeq" id="WP_188581897.1">
    <property type="nucleotide sequence ID" value="NZ_BMDZ01000075.1"/>
</dbReference>
<dbReference type="InterPro" id="IPR048851">
    <property type="entry name" value="PaaA2_dom"/>
</dbReference>
<evidence type="ECO:0000313" key="3">
    <source>
        <dbReference type="Proteomes" id="UP000603352"/>
    </source>
</evidence>
<keyword evidence="3" id="KW-1185">Reference proteome</keyword>
<sequence>MVLKGQGGAFLVEIDTRSGGRAVLTKARSIEPRRFGNPAAALSLLREVGIIVGRFDASAWRPAERQPAAGTRGRADVLREAHRSAAYNRWLAGEIQGAIDDPRPNIPHDKVMAGMDADIAASEVGHAPTRTRRA</sequence>
<comment type="caution">
    <text evidence="2">The sequence shown here is derived from an EMBL/GenBank/DDBJ whole genome shotgun (WGS) entry which is preliminary data.</text>
</comment>
<proteinExistence type="predicted"/>
<protein>
    <recommendedName>
        <fullName evidence="1">Stability determinant domain-containing protein</fullName>
    </recommendedName>
</protein>
<dbReference type="Pfam" id="PF21217">
    <property type="entry name" value="PaaA2"/>
    <property type="match status" value="1"/>
</dbReference>
<evidence type="ECO:0000259" key="1">
    <source>
        <dbReference type="Pfam" id="PF21217"/>
    </source>
</evidence>
<evidence type="ECO:0000313" key="2">
    <source>
        <dbReference type="EMBL" id="GGB58017.1"/>
    </source>
</evidence>
<dbReference type="Proteomes" id="UP000603352">
    <property type="component" value="Unassembled WGS sequence"/>
</dbReference>
<reference evidence="3" key="1">
    <citation type="journal article" date="2019" name="Int. J. Syst. Evol. Microbiol.">
        <title>The Global Catalogue of Microorganisms (GCM) 10K type strain sequencing project: providing services to taxonomists for standard genome sequencing and annotation.</title>
        <authorList>
            <consortium name="The Broad Institute Genomics Platform"/>
            <consortium name="The Broad Institute Genome Sequencing Center for Infectious Disease"/>
            <person name="Wu L."/>
            <person name="Ma J."/>
        </authorList>
    </citation>
    <scope>NUCLEOTIDE SEQUENCE [LARGE SCALE GENOMIC DNA]</scope>
    <source>
        <strain evidence="3">CGMCC 1.10188</strain>
    </source>
</reference>
<gene>
    <name evidence="2" type="ORF">GCM10011505_43640</name>
</gene>
<dbReference type="Gene3D" id="6.20.450.20">
    <property type="match status" value="1"/>
</dbReference>
<feature type="domain" description="Stability determinant" evidence="1">
    <location>
        <begin position="85"/>
        <end position="113"/>
    </location>
</feature>
<name>A0ABQ1J3T6_9PROT</name>
<organism evidence="2 3">
    <name type="scientific">Tistrella bauzanensis</name>
    <dbReference type="NCBI Taxonomy" id="657419"/>
    <lineage>
        <taxon>Bacteria</taxon>
        <taxon>Pseudomonadati</taxon>
        <taxon>Pseudomonadota</taxon>
        <taxon>Alphaproteobacteria</taxon>
        <taxon>Geminicoccales</taxon>
        <taxon>Geminicoccaceae</taxon>
        <taxon>Tistrella</taxon>
    </lineage>
</organism>
<dbReference type="EMBL" id="BMDZ01000075">
    <property type="protein sequence ID" value="GGB58017.1"/>
    <property type="molecule type" value="Genomic_DNA"/>
</dbReference>